<dbReference type="AlphaFoldDB" id="A0AAV2HZK8"/>
<name>A0AAV2HZK8_LYMST</name>
<gene>
    <name evidence="2" type="ORF">GSLYS_00011631001</name>
</gene>
<accession>A0AAV2HZK8</accession>
<evidence type="ECO:0000259" key="1">
    <source>
        <dbReference type="Pfam" id="PF09995"/>
    </source>
</evidence>
<dbReference type="EMBL" id="CAXITT010000273">
    <property type="protein sequence ID" value="CAL1537729.1"/>
    <property type="molecule type" value="Genomic_DNA"/>
</dbReference>
<dbReference type="PANTHER" id="PTHR37159:SF1">
    <property type="entry name" value="GH11867P"/>
    <property type="match status" value="1"/>
</dbReference>
<dbReference type="Pfam" id="PF09995">
    <property type="entry name" value="MPAB_Lcp_cat"/>
    <property type="match status" value="1"/>
</dbReference>
<dbReference type="PANTHER" id="PTHR37159">
    <property type="entry name" value="GH11867P"/>
    <property type="match status" value="1"/>
</dbReference>
<comment type="caution">
    <text evidence="2">The sequence shown here is derived from an EMBL/GenBank/DDBJ whole genome shotgun (WGS) entry which is preliminary data.</text>
</comment>
<organism evidence="2 3">
    <name type="scientific">Lymnaea stagnalis</name>
    <name type="common">Great pond snail</name>
    <name type="synonym">Helix stagnalis</name>
    <dbReference type="NCBI Taxonomy" id="6523"/>
    <lineage>
        <taxon>Eukaryota</taxon>
        <taxon>Metazoa</taxon>
        <taxon>Spiralia</taxon>
        <taxon>Lophotrochozoa</taxon>
        <taxon>Mollusca</taxon>
        <taxon>Gastropoda</taxon>
        <taxon>Heterobranchia</taxon>
        <taxon>Euthyneura</taxon>
        <taxon>Panpulmonata</taxon>
        <taxon>Hygrophila</taxon>
        <taxon>Lymnaeoidea</taxon>
        <taxon>Lymnaeidae</taxon>
        <taxon>Lymnaea</taxon>
    </lineage>
</organism>
<evidence type="ECO:0000313" key="2">
    <source>
        <dbReference type="EMBL" id="CAL1537729.1"/>
    </source>
</evidence>
<proteinExistence type="predicted"/>
<dbReference type="Proteomes" id="UP001497497">
    <property type="component" value="Unassembled WGS sequence"/>
</dbReference>
<evidence type="ECO:0000313" key="3">
    <source>
        <dbReference type="Proteomes" id="UP001497497"/>
    </source>
</evidence>
<reference evidence="2 3" key="1">
    <citation type="submission" date="2024-04" db="EMBL/GenBank/DDBJ databases">
        <authorList>
            <consortium name="Genoscope - CEA"/>
            <person name="William W."/>
        </authorList>
    </citation>
    <scope>NUCLEOTIDE SEQUENCE [LARGE SCALE GENOMIC DNA]</scope>
</reference>
<dbReference type="InterPro" id="IPR018713">
    <property type="entry name" value="MPAB/Lcp_cat_dom"/>
</dbReference>
<sequence length="306" mass="35839">MMDVKDLEDGKNLDGDNEDILDLKPPDDFDMLKFVRGRRFFQSHIFSCSIAMLWSLLCGMCVPELLQALVFTGESDSPKKAFKRYLKTFYHVASWHYGDVWQNGSTSQKSIIDVRSMHRNVRRQMEKKLPSSSQKALSQYHMGMVQSAFMAAIITYPEKMGVRCTTSDLDDYAYFWYGIGHLLGIKRHNNICAHGFPQTLRFCEQIEDRIVNVHLTNPPQQYLKMANAVVIAFQLGKGAFRIIPLSLPLVFKMCFEQYNFLPLAFGDYIRYIIWKLIFFMIKHCSWFKNYLNYRLEKAFKLNFNEM</sequence>
<feature type="domain" description="ER-bound oxygenase mpaB/mpaB'/Rubber oxygenase catalytic" evidence="1">
    <location>
        <begin position="50"/>
        <end position="210"/>
    </location>
</feature>
<protein>
    <recommendedName>
        <fullName evidence="1">ER-bound oxygenase mpaB/mpaB'/Rubber oxygenase catalytic domain-containing protein</fullName>
    </recommendedName>
</protein>
<keyword evidence="3" id="KW-1185">Reference proteome</keyword>
<dbReference type="GO" id="GO:0016491">
    <property type="term" value="F:oxidoreductase activity"/>
    <property type="evidence" value="ECO:0007669"/>
    <property type="project" value="InterPro"/>
</dbReference>